<feature type="region of interest" description="Disordered" evidence="1">
    <location>
        <begin position="27"/>
        <end position="203"/>
    </location>
</feature>
<dbReference type="STRING" id="106004.A0A1Y2G2F3"/>
<feature type="region of interest" description="Disordered" evidence="1">
    <location>
        <begin position="1006"/>
        <end position="1054"/>
    </location>
</feature>
<sequence length="1054" mass="116948">MLQIAKRARLPSSTTCHCFLRPLHLSSPLASSSSASSPSPSSSTHPTPTSTTESLADRLQKRRPAPSPPTDPSPPSSADASSPQRSSSSANSPPSLANTTSRLNRLVQSLTDPPSPTRPSSPNHQRSETQKASSQPSRGGEASKGKGRPSKMNRKRAEGRAKVKAARQQGSTSASSSSSPRRRPRLHPSDAAVREPLPTLEERRLKSELRIAFLHKTLVEPWDQLDESKKELQAWKAEQRAEAKARNERQAEEEKKAKNRFDDGGIAGSLLSLSDPSATPPPPPRLKARPGDRGPATSRKDNSLYSEYERQAKERWELRRHHQISELVSHETRLEKVLHQIEQQQAAEAVKLLEPAQPKRALNERSPQPSLLTTFAEKLELGSGKAEQRQGASQETGEVTSKEELAKELQEVLPSREMAQTAGVPYRRPPQHRTRRDRLASHQERRPETPSPNLSRLPPLSSYPHHLTSTSTPFTPLPRDPTVPIATLSHGLTRVLFNPGVHFVRDPRSGVYNFPRRALENIPPVEEFELGKMPAYITSSKDEVLSQLAKSERKQFVGSTSSTVAMLCQIYFWLSKGKPVNLDMLSASWQDATTDFSAGQRLPASVVLHHRDDHYAIDADKSMDATLNLNILADYGHMMEKLLTTDPDEFARFLKTSPDPAPSLADEKQAYQYSTTEHMILRSQLDAHDEHLPNVSFDVKTRGSVAVRQDRLNYVEAAGYDVHTLQGPWESFEREYYDLIRSAFLKYQFQARIGGMDGCFVAYHSTQRFFGFQYVPIPEMDAALFGSSQAGEQVFKLSLGFLETILLEAKECYPGQSIKVTFAAGQAAFVSRQEDAEDVLRVFVSPYDEDPETVIKDVTLLELRGTNYLNGQPQMQVDILPKPRNSSSAESTSEDEDSAADFSAAEDDSTPVWQVGYNITKSSTTDVEGYTSPSSPSRVPPHEILRLLAATREFQSMFSSLTLPAGVSRADVVAAARRQAEQAAEAAEGEAEELDPSDLAVRFPMADGMDYKSRPSRSVMGLRAMSQEGKRRSEEREAAGRVNAEIESRKKVWQ</sequence>
<feature type="compositionally biased region" description="Polar residues" evidence="1">
    <location>
        <begin position="390"/>
        <end position="399"/>
    </location>
</feature>
<accession>A0A1Y2G2F3</accession>
<dbReference type="OrthoDB" id="10249045at2759"/>
<gene>
    <name evidence="2" type="ORF">BCR35DRAFT_298749</name>
</gene>
<feature type="compositionally biased region" description="Polar residues" evidence="1">
    <location>
        <begin position="96"/>
        <end position="112"/>
    </location>
</feature>
<dbReference type="AlphaFoldDB" id="A0A1Y2G2F3"/>
<dbReference type="Pfam" id="PF08634">
    <property type="entry name" value="Pet127"/>
    <property type="match status" value="1"/>
</dbReference>
<feature type="compositionally biased region" description="Basic and acidic residues" evidence="1">
    <location>
        <begin position="233"/>
        <end position="263"/>
    </location>
</feature>
<dbReference type="Proteomes" id="UP000193467">
    <property type="component" value="Unassembled WGS sequence"/>
</dbReference>
<feature type="compositionally biased region" description="Low complexity" evidence="1">
    <location>
        <begin position="27"/>
        <end position="52"/>
    </location>
</feature>
<protein>
    <submittedName>
        <fullName evidence="2">Mitochondrial protein Pet127-domain-containing protein</fullName>
    </submittedName>
</protein>
<dbReference type="GO" id="GO:0005740">
    <property type="term" value="C:mitochondrial envelope"/>
    <property type="evidence" value="ECO:0007669"/>
    <property type="project" value="TreeGrafter"/>
</dbReference>
<evidence type="ECO:0000313" key="2">
    <source>
        <dbReference type="EMBL" id="ORY91556.1"/>
    </source>
</evidence>
<comment type="caution">
    <text evidence="2">The sequence shown here is derived from an EMBL/GenBank/DDBJ whole genome shotgun (WGS) entry which is preliminary data.</text>
</comment>
<feature type="compositionally biased region" description="Basic and acidic residues" evidence="1">
    <location>
        <begin position="400"/>
        <end position="410"/>
    </location>
</feature>
<dbReference type="EMBL" id="MCGR01000002">
    <property type="protein sequence ID" value="ORY91556.1"/>
    <property type="molecule type" value="Genomic_DNA"/>
</dbReference>
<dbReference type="GO" id="GO:0000964">
    <property type="term" value="P:mitochondrial RNA 5'-end processing"/>
    <property type="evidence" value="ECO:0007669"/>
    <property type="project" value="TreeGrafter"/>
</dbReference>
<proteinExistence type="predicted"/>
<organism evidence="2 3">
    <name type="scientific">Leucosporidium creatinivorum</name>
    <dbReference type="NCBI Taxonomy" id="106004"/>
    <lineage>
        <taxon>Eukaryota</taxon>
        <taxon>Fungi</taxon>
        <taxon>Dikarya</taxon>
        <taxon>Basidiomycota</taxon>
        <taxon>Pucciniomycotina</taxon>
        <taxon>Microbotryomycetes</taxon>
        <taxon>Leucosporidiales</taxon>
        <taxon>Leucosporidium</taxon>
    </lineage>
</organism>
<feature type="compositionally biased region" description="Basic residues" evidence="1">
    <location>
        <begin position="145"/>
        <end position="154"/>
    </location>
</feature>
<feature type="compositionally biased region" description="Acidic residues" evidence="1">
    <location>
        <begin position="892"/>
        <end position="907"/>
    </location>
</feature>
<feature type="compositionally biased region" description="Low complexity" evidence="1">
    <location>
        <begin position="451"/>
        <end position="474"/>
    </location>
</feature>
<reference evidence="2 3" key="1">
    <citation type="submission" date="2016-07" db="EMBL/GenBank/DDBJ databases">
        <title>Pervasive Adenine N6-methylation of Active Genes in Fungi.</title>
        <authorList>
            <consortium name="DOE Joint Genome Institute"/>
            <person name="Mondo S.J."/>
            <person name="Dannebaum R.O."/>
            <person name="Kuo R.C."/>
            <person name="Labutti K."/>
            <person name="Haridas S."/>
            <person name="Kuo A."/>
            <person name="Salamov A."/>
            <person name="Ahrendt S.R."/>
            <person name="Lipzen A."/>
            <person name="Sullivan W."/>
            <person name="Andreopoulos W.B."/>
            <person name="Clum A."/>
            <person name="Lindquist E."/>
            <person name="Daum C."/>
            <person name="Ramamoorthy G.K."/>
            <person name="Gryganskyi A."/>
            <person name="Culley D."/>
            <person name="Magnuson J.K."/>
            <person name="James T.Y."/>
            <person name="O'Malley M.A."/>
            <person name="Stajich J.E."/>
            <person name="Spatafora J.W."/>
            <person name="Visel A."/>
            <person name="Grigoriev I.V."/>
        </authorList>
    </citation>
    <scope>NUCLEOTIDE SEQUENCE [LARGE SCALE GENOMIC DNA]</scope>
    <source>
        <strain evidence="2 3">62-1032</strain>
    </source>
</reference>
<feature type="region of interest" description="Disordered" evidence="1">
    <location>
        <begin position="872"/>
        <end position="907"/>
    </location>
</feature>
<feature type="compositionally biased region" description="Basic and acidic residues" evidence="1">
    <location>
        <begin position="437"/>
        <end position="448"/>
    </location>
</feature>
<dbReference type="InParanoid" id="A0A1Y2G2F3"/>
<feature type="compositionally biased region" description="Pro residues" evidence="1">
    <location>
        <begin position="65"/>
        <end position="75"/>
    </location>
</feature>
<feature type="region of interest" description="Disordered" evidence="1">
    <location>
        <begin position="382"/>
        <end position="479"/>
    </location>
</feature>
<feature type="compositionally biased region" description="Low complexity" evidence="1">
    <location>
        <begin position="76"/>
        <end position="95"/>
    </location>
</feature>
<name>A0A1Y2G2F3_9BASI</name>
<evidence type="ECO:0000256" key="1">
    <source>
        <dbReference type="SAM" id="MobiDB-lite"/>
    </source>
</evidence>
<feature type="region of interest" description="Disordered" evidence="1">
    <location>
        <begin position="233"/>
        <end position="306"/>
    </location>
</feature>
<evidence type="ECO:0000313" key="3">
    <source>
        <dbReference type="Proteomes" id="UP000193467"/>
    </source>
</evidence>
<dbReference type="InterPro" id="IPR013943">
    <property type="entry name" value="Pet127"/>
</dbReference>
<dbReference type="PANTHER" id="PTHR31014">
    <property type="entry name" value="MITOCHONDRIAL TRANSLATION SYSTEM COMPONENT PET127-RELATED"/>
    <property type="match status" value="1"/>
</dbReference>
<keyword evidence="3" id="KW-1185">Reference proteome</keyword>
<feature type="compositionally biased region" description="Basic and acidic residues" evidence="1">
    <location>
        <begin position="1028"/>
        <end position="1054"/>
    </location>
</feature>
<dbReference type="PANTHER" id="PTHR31014:SF0">
    <property type="entry name" value="MITOCHONDRIAL TRANSLATION SYSTEM COMPONENT PET127-RELATED"/>
    <property type="match status" value="1"/>
</dbReference>